<gene>
    <name evidence="1" type="ORF">Zmor_027252</name>
</gene>
<accession>A0AA38HNQ9</accession>
<dbReference type="AlphaFoldDB" id="A0AA38HNQ9"/>
<comment type="caution">
    <text evidence="1">The sequence shown here is derived from an EMBL/GenBank/DDBJ whole genome shotgun (WGS) entry which is preliminary data.</text>
</comment>
<sequence>MDQFPFMHECLKEFNYPNIHGMDEEEVADVFSKVNRQFLIGWILKQIDDDYCDIVEIATKEELGHLIYCNGFCSTSDKDKFMNGDCEPSEQFVILYKMFTHLKLVSEAKKLDEPPRTVSLEEIEDVLKFDNNLFPMYGPKRILTPEERAKKLADYRKEIETLQKSLNSENGVENKLVVDPTLNHQLASVMDKLEKNFPEFTKKNLEVMKNTESVDTEKSLVSEFEETLKTFSQQIETALEFIKSMNVVMNFKADYMKVEHEQNKSIAMMSELVELCEEVAALKQEHNV</sequence>
<organism evidence="1 2">
    <name type="scientific">Zophobas morio</name>
    <dbReference type="NCBI Taxonomy" id="2755281"/>
    <lineage>
        <taxon>Eukaryota</taxon>
        <taxon>Metazoa</taxon>
        <taxon>Ecdysozoa</taxon>
        <taxon>Arthropoda</taxon>
        <taxon>Hexapoda</taxon>
        <taxon>Insecta</taxon>
        <taxon>Pterygota</taxon>
        <taxon>Neoptera</taxon>
        <taxon>Endopterygota</taxon>
        <taxon>Coleoptera</taxon>
        <taxon>Polyphaga</taxon>
        <taxon>Cucujiformia</taxon>
        <taxon>Tenebrionidae</taxon>
        <taxon>Zophobas</taxon>
    </lineage>
</organism>
<proteinExistence type="predicted"/>
<evidence type="ECO:0000313" key="1">
    <source>
        <dbReference type="EMBL" id="KAJ3640708.1"/>
    </source>
</evidence>
<name>A0AA38HNQ9_9CUCU</name>
<dbReference type="Proteomes" id="UP001168821">
    <property type="component" value="Unassembled WGS sequence"/>
</dbReference>
<dbReference type="EMBL" id="JALNTZ010000009">
    <property type="protein sequence ID" value="KAJ3640708.1"/>
    <property type="molecule type" value="Genomic_DNA"/>
</dbReference>
<keyword evidence="2" id="KW-1185">Reference proteome</keyword>
<reference evidence="1" key="1">
    <citation type="journal article" date="2023" name="G3 (Bethesda)">
        <title>Whole genome assemblies of Zophobas morio and Tenebrio molitor.</title>
        <authorList>
            <person name="Kaur S."/>
            <person name="Stinson S.A."/>
            <person name="diCenzo G.C."/>
        </authorList>
    </citation>
    <scope>NUCLEOTIDE SEQUENCE</scope>
    <source>
        <strain evidence="1">QUZm001</strain>
    </source>
</reference>
<protein>
    <submittedName>
        <fullName evidence="1">Uncharacterized protein</fullName>
    </submittedName>
</protein>
<evidence type="ECO:0000313" key="2">
    <source>
        <dbReference type="Proteomes" id="UP001168821"/>
    </source>
</evidence>